<dbReference type="EMBL" id="QGGT01000003">
    <property type="protein sequence ID" value="PWK33728.1"/>
    <property type="molecule type" value="Genomic_DNA"/>
</dbReference>
<evidence type="ECO:0000259" key="5">
    <source>
        <dbReference type="Pfam" id="PF24827"/>
    </source>
</evidence>
<gene>
    <name evidence="6" type="ORF">C7419_10347</name>
</gene>
<dbReference type="Proteomes" id="UP000245754">
    <property type="component" value="Unassembled WGS sequence"/>
</dbReference>
<evidence type="ECO:0000256" key="4">
    <source>
        <dbReference type="ARBA" id="ARBA00022833"/>
    </source>
</evidence>
<comment type="cofactor">
    <cofactor evidence="1">
        <name>Zn(2+)</name>
        <dbReference type="ChEBI" id="CHEBI:29105"/>
    </cofactor>
</comment>
<evidence type="ECO:0000256" key="1">
    <source>
        <dbReference type="ARBA" id="ARBA00001947"/>
    </source>
</evidence>
<dbReference type="Pfam" id="PF24827">
    <property type="entry name" value="AstE_AspA_cat"/>
    <property type="match status" value="1"/>
</dbReference>
<dbReference type="InterPro" id="IPR053138">
    <property type="entry name" value="N-alpha-Ac-DABA_deacetylase"/>
</dbReference>
<keyword evidence="4" id="KW-0862">Zinc</keyword>
<dbReference type="SUPFAM" id="SSF53187">
    <property type="entry name" value="Zn-dependent exopeptidases"/>
    <property type="match status" value="1"/>
</dbReference>
<dbReference type="AlphaFoldDB" id="A0A316ENB1"/>
<dbReference type="GO" id="GO:0016788">
    <property type="term" value="F:hydrolase activity, acting on ester bonds"/>
    <property type="evidence" value="ECO:0007669"/>
    <property type="project" value="InterPro"/>
</dbReference>
<proteinExistence type="predicted"/>
<dbReference type="GO" id="GO:0046872">
    <property type="term" value="F:metal ion binding"/>
    <property type="evidence" value="ECO:0007669"/>
    <property type="project" value="UniProtKB-KW"/>
</dbReference>
<evidence type="ECO:0000256" key="3">
    <source>
        <dbReference type="ARBA" id="ARBA00022801"/>
    </source>
</evidence>
<comment type="caution">
    <text evidence="6">The sequence shown here is derived from an EMBL/GenBank/DDBJ whole genome shotgun (WGS) entry which is preliminary data.</text>
</comment>
<dbReference type="CDD" id="cd06250">
    <property type="entry name" value="M14_PaAOTO_like"/>
    <property type="match status" value="1"/>
</dbReference>
<name>A0A316ENB1_9BURK</name>
<keyword evidence="3" id="KW-0378">Hydrolase</keyword>
<organism evidence="6 7">
    <name type="scientific">Cupriavidus plantarum</name>
    <dbReference type="NCBI Taxonomy" id="942865"/>
    <lineage>
        <taxon>Bacteria</taxon>
        <taxon>Pseudomonadati</taxon>
        <taxon>Pseudomonadota</taxon>
        <taxon>Betaproteobacteria</taxon>
        <taxon>Burkholderiales</taxon>
        <taxon>Burkholderiaceae</taxon>
        <taxon>Cupriavidus</taxon>
    </lineage>
</organism>
<accession>A0A316ENB1</accession>
<evidence type="ECO:0000256" key="2">
    <source>
        <dbReference type="ARBA" id="ARBA00022723"/>
    </source>
</evidence>
<dbReference type="PANTHER" id="PTHR37326">
    <property type="entry name" value="BLL3975 PROTEIN"/>
    <property type="match status" value="1"/>
</dbReference>
<protein>
    <submittedName>
        <fullName evidence="6">Putative deacylase</fullName>
    </submittedName>
</protein>
<feature type="domain" description="Succinylglutamate desuccinylase/Aspartoacylase catalytic" evidence="5">
    <location>
        <begin position="29"/>
        <end position="266"/>
    </location>
</feature>
<reference evidence="6 7" key="1">
    <citation type="submission" date="2018-05" db="EMBL/GenBank/DDBJ databases">
        <title>Genomic Encyclopedia of Type Strains, Phase IV (KMG-V): Genome sequencing to study the core and pangenomes of soil and plant-associated prokaryotes.</title>
        <authorList>
            <person name="Whitman W."/>
        </authorList>
    </citation>
    <scope>NUCLEOTIDE SEQUENCE [LARGE SCALE GENOMIC DNA]</scope>
    <source>
        <strain evidence="6 7">SLV-132</strain>
    </source>
</reference>
<evidence type="ECO:0000313" key="6">
    <source>
        <dbReference type="EMBL" id="PWK33728.1"/>
    </source>
</evidence>
<dbReference type="InterPro" id="IPR055438">
    <property type="entry name" value="AstE_AspA_cat"/>
</dbReference>
<dbReference type="Gene3D" id="3.40.630.10">
    <property type="entry name" value="Zn peptidases"/>
    <property type="match status" value="1"/>
</dbReference>
<evidence type="ECO:0000313" key="7">
    <source>
        <dbReference type="Proteomes" id="UP000245754"/>
    </source>
</evidence>
<keyword evidence="2" id="KW-0479">Metal-binding</keyword>
<sequence length="372" mass="40202">MKRQTHPLLSPSAGVSFELVSHHFGEPGAGRKVYVQAGLHADEIPAMLTATVLKERLLGLEQAGRVRGEVVLVSAANPIGLAQGLLGNFIGRFEVTSGKNFNRDFPMVATEVSAAIADRLTQNGQENLRIVRAAWKDALLARKPASAFASLQQTLMLLAHDADYVLDLHCSREAGMHIYTGDAIWREVEPLARYLGATASLLALDSGADSFDEAHSYTWYQIQQTFGERHPIPHGSVAVTVEHRGQRDVTDALARQDAEALIAYLTYVGIIDGEAPPLPPLLQPATPLAGSEQLVAPVAGILVYRTPVGATVRPGQALFDIVDPVDGTRTTMESHTEGVFYMGREVRFVRPGDQIGRVSGARAYRTGKLLSP</sequence>
<dbReference type="PANTHER" id="PTHR37326:SF1">
    <property type="entry name" value="BLL3975 PROTEIN"/>
    <property type="match status" value="1"/>
</dbReference>
<dbReference type="RefSeq" id="WP_109583838.1">
    <property type="nucleotide sequence ID" value="NZ_QGGT01000003.1"/>
</dbReference>
<keyword evidence="7" id="KW-1185">Reference proteome</keyword>